<evidence type="ECO:0000259" key="2">
    <source>
        <dbReference type="Pfam" id="PF03050"/>
    </source>
</evidence>
<dbReference type="EMBL" id="JACHIP010000005">
    <property type="protein sequence ID" value="MBB5058842.1"/>
    <property type="molecule type" value="Genomic_DNA"/>
</dbReference>
<gene>
    <name evidence="3" type="ORF">HDF16_003565</name>
</gene>
<feature type="domain" description="Transposase IS66 central" evidence="2">
    <location>
        <begin position="2"/>
        <end position="146"/>
    </location>
</feature>
<reference evidence="3 4" key="1">
    <citation type="submission" date="2020-08" db="EMBL/GenBank/DDBJ databases">
        <title>Genomic Encyclopedia of Type Strains, Phase IV (KMG-V): Genome sequencing to study the core and pangenomes of soil and plant-associated prokaryotes.</title>
        <authorList>
            <person name="Whitman W."/>
        </authorList>
    </citation>
    <scope>NUCLEOTIDE SEQUENCE [LARGE SCALE GENOMIC DNA]</scope>
    <source>
        <strain evidence="3 4">M8UP14</strain>
    </source>
</reference>
<dbReference type="PANTHER" id="PTHR33678">
    <property type="entry name" value="BLL1576 PROTEIN"/>
    <property type="match status" value="1"/>
</dbReference>
<proteinExistence type="predicted"/>
<accession>A0A7W7ZFG8</accession>
<dbReference type="Pfam" id="PF03050">
    <property type="entry name" value="DDE_Tnp_IS66"/>
    <property type="match status" value="1"/>
</dbReference>
<organism evidence="3 4">
    <name type="scientific">Granulicella aggregans</name>
    <dbReference type="NCBI Taxonomy" id="474949"/>
    <lineage>
        <taxon>Bacteria</taxon>
        <taxon>Pseudomonadati</taxon>
        <taxon>Acidobacteriota</taxon>
        <taxon>Terriglobia</taxon>
        <taxon>Terriglobales</taxon>
        <taxon>Acidobacteriaceae</taxon>
        <taxon>Granulicella</taxon>
    </lineage>
</organism>
<keyword evidence="4" id="KW-1185">Reference proteome</keyword>
<evidence type="ECO:0000256" key="1">
    <source>
        <dbReference type="SAM" id="MobiDB-lite"/>
    </source>
</evidence>
<evidence type="ECO:0000313" key="4">
    <source>
        <dbReference type="Proteomes" id="UP000540989"/>
    </source>
</evidence>
<protein>
    <recommendedName>
        <fullName evidence="2">Transposase IS66 central domain-containing protein</fullName>
    </recommendedName>
</protein>
<sequence length="178" mass="19437">MLTSKYVDHLPLYRQSEIYAREGVDLDRSTLAGWVGATSELLASLVAAVRDHVMAASKLHADDTPVPVLAPGNGRTKTGRLWTYVRDDRPSGDTVAPAVWFAYSPDRKGENPRQHLKLYKGALLADAYAGFQQLYESGTIVEVACRVGEDVSALTPHRPGRADFPHPVPHGRASLSTM</sequence>
<dbReference type="AlphaFoldDB" id="A0A7W7ZFG8"/>
<dbReference type="Proteomes" id="UP000540989">
    <property type="component" value="Unassembled WGS sequence"/>
</dbReference>
<feature type="region of interest" description="Disordered" evidence="1">
    <location>
        <begin position="156"/>
        <end position="178"/>
    </location>
</feature>
<evidence type="ECO:0000313" key="3">
    <source>
        <dbReference type="EMBL" id="MBB5058842.1"/>
    </source>
</evidence>
<dbReference type="InterPro" id="IPR004291">
    <property type="entry name" value="Transposase_IS66_central"/>
</dbReference>
<dbReference type="InterPro" id="IPR052344">
    <property type="entry name" value="Transposase-related"/>
</dbReference>
<name>A0A7W7ZFG8_9BACT</name>
<comment type="caution">
    <text evidence="3">The sequence shown here is derived from an EMBL/GenBank/DDBJ whole genome shotgun (WGS) entry which is preliminary data.</text>
</comment>
<dbReference type="PANTHER" id="PTHR33678:SF1">
    <property type="entry name" value="BLL1576 PROTEIN"/>
    <property type="match status" value="1"/>
</dbReference>